<dbReference type="AlphaFoldDB" id="A0A0S4UYH7"/>
<dbReference type="InterPro" id="IPR021104">
    <property type="entry name" value="KfrA_DNA-bd_N"/>
</dbReference>
<sequence>MRHQVAGAPRAVPAWIARCEALPRFAGREGWLSIDAIHVVLGNTGSKTTIHRYLKDLQEELRLIVIRLCGAWLRSR</sequence>
<accession>A0A0S4UYH7</accession>
<organism evidence="2">
    <name type="scientific">Ralstonia solanacearum</name>
    <name type="common">Pseudomonas solanacearum</name>
    <dbReference type="NCBI Taxonomy" id="305"/>
    <lineage>
        <taxon>Bacteria</taxon>
        <taxon>Pseudomonadati</taxon>
        <taxon>Pseudomonadota</taxon>
        <taxon>Betaproteobacteria</taxon>
        <taxon>Burkholderiales</taxon>
        <taxon>Burkholderiaceae</taxon>
        <taxon>Ralstonia</taxon>
        <taxon>Ralstonia solanacearum species complex</taxon>
    </lineage>
</organism>
<protein>
    <recommendedName>
        <fullName evidence="1">KfrA N-terminal DNA-binding domain-containing protein</fullName>
    </recommendedName>
</protein>
<dbReference type="Pfam" id="PF11740">
    <property type="entry name" value="KfrA_N"/>
    <property type="match status" value="1"/>
</dbReference>
<reference evidence="2" key="1">
    <citation type="submission" date="2015-10" db="EMBL/GenBank/DDBJ databases">
        <authorList>
            <person name="Gilbert D.G."/>
        </authorList>
    </citation>
    <scope>NUCLEOTIDE SEQUENCE</scope>
    <source>
        <strain evidence="2">Phyl III-seqv23</strain>
    </source>
</reference>
<proteinExistence type="predicted"/>
<feature type="domain" description="KfrA N-terminal DNA-binding" evidence="1">
    <location>
        <begin position="28"/>
        <end position="61"/>
    </location>
</feature>
<dbReference type="EMBL" id="LN899824">
    <property type="protein sequence ID" value="CUV26993.1"/>
    <property type="molecule type" value="Genomic_DNA"/>
</dbReference>
<evidence type="ECO:0000313" key="2">
    <source>
        <dbReference type="EMBL" id="CUV26993.1"/>
    </source>
</evidence>
<name>A0A0S4UYH7_RALSL</name>
<gene>
    <name evidence="2" type="ORF">RUN1985_v1_20004</name>
</gene>
<evidence type="ECO:0000259" key="1">
    <source>
        <dbReference type="Pfam" id="PF11740"/>
    </source>
</evidence>